<name>A0A2H4JCJ4_9CAUD</name>
<evidence type="ECO:0000313" key="3">
    <source>
        <dbReference type="EMBL" id="ASN68136.1"/>
    </source>
</evidence>
<gene>
    <name evidence="2" type="ORF">2AX2_15</name>
    <name evidence="4" type="ORF">3S7_15</name>
    <name evidence="3" type="ORF">7S5_17</name>
</gene>
<protein>
    <submittedName>
        <fullName evidence="4">Uncharacterized protein</fullName>
    </submittedName>
</protein>
<evidence type="ECO:0000313" key="4">
    <source>
        <dbReference type="EMBL" id="ASN71693.1"/>
    </source>
</evidence>
<evidence type="ECO:0000313" key="2">
    <source>
        <dbReference type="EMBL" id="ASN67386.1"/>
    </source>
</evidence>
<feature type="transmembrane region" description="Helical" evidence="1">
    <location>
        <begin position="105"/>
        <end position="128"/>
    </location>
</feature>
<keyword evidence="1" id="KW-1133">Transmembrane helix</keyword>
<dbReference type="EMBL" id="MF417931">
    <property type="protein sequence ID" value="ASN71693.1"/>
    <property type="molecule type" value="Genomic_DNA"/>
</dbReference>
<organism evidence="4">
    <name type="scientific">uncultured Caudovirales phage</name>
    <dbReference type="NCBI Taxonomy" id="2100421"/>
    <lineage>
        <taxon>Viruses</taxon>
        <taxon>Duplodnaviria</taxon>
        <taxon>Heunggongvirae</taxon>
        <taxon>Uroviricota</taxon>
        <taxon>Caudoviricetes</taxon>
        <taxon>Peduoviridae</taxon>
        <taxon>Maltschvirus</taxon>
        <taxon>Maltschvirus maltsch</taxon>
    </lineage>
</organism>
<accession>A0A2H4JCJ4</accession>
<sequence length="193" mass="21572">MAHLQAANYGQLQASGIKGASLDDFKTLIQKAISFSSISWAALPMDAHYDHSWRSSALQDGVARTIAIGGRLNHTVIIEYAVWEKRQALRTNAKVNIMSAFRKDLFVSVTLPLLIAAVGAFAIIWTAYAHIDTKLDSAKSEASSGLDHLSDTLRQELRADREARSREFETLRVEMREDRKDVRDAIKELTNRS</sequence>
<dbReference type="EMBL" id="MF417839">
    <property type="protein sequence ID" value="ASN67386.1"/>
    <property type="molecule type" value="Genomic_DNA"/>
</dbReference>
<keyword evidence="1" id="KW-0472">Membrane</keyword>
<dbReference type="EMBL" id="MF417873">
    <property type="protein sequence ID" value="ASN68136.1"/>
    <property type="molecule type" value="Genomic_DNA"/>
</dbReference>
<evidence type="ECO:0000256" key="1">
    <source>
        <dbReference type="SAM" id="Phobius"/>
    </source>
</evidence>
<keyword evidence="1" id="KW-0812">Transmembrane</keyword>
<reference evidence="4" key="1">
    <citation type="submission" date="2017-06" db="EMBL/GenBank/DDBJ databases">
        <title>Novel phages from South African skin metaviromes.</title>
        <authorList>
            <person name="van Zyl L.J."/>
            <person name="Abrahams Y."/>
            <person name="Stander E.A."/>
            <person name="Kirby B.M."/>
            <person name="Clavaud C."/>
            <person name="Farcet C."/>
            <person name="Breton L."/>
            <person name="Trindade M.I."/>
        </authorList>
    </citation>
    <scope>NUCLEOTIDE SEQUENCE</scope>
</reference>
<proteinExistence type="predicted"/>